<evidence type="ECO:0000259" key="1">
    <source>
        <dbReference type="PROSITE" id="PS50208"/>
    </source>
</evidence>
<dbReference type="SMART" id="SM00409">
    <property type="entry name" value="IG"/>
    <property type="match status" value="2"/>
</dbReference>
<organism evidence="3 4">
    <name type="scientific">Argiope bruennichi</name>
    <name type="common">Wasp spider</name>
    <name type="synonym">Aranea bruennichi</name>
    <dbReference type="NCBI Taxonomy" id="94029"/>
    <lineage>
        <taxon>Eukaryota</taxon>
        <taxon>Metazoa</taxon>
        <taxon>Ecdysozoa</taxon>
        <taxon>Arthropoda</taxon>
        <taxon>Chelicerata</taxon>
        <taxon>Arachnida</taxon>
        <taxon>Araneae</taxon>
        <taxon>Araneomorphae</taxon>
        <taxon>Entelegynae</taxon>
        <taxon>Araneoidea</taxon>
        <taxon>Araneidae</taxon>
        <taxon>Argiope</taxon>
    </lineage>
</organism>
<dbReference type="InterPro" id="IPR013783">
    <property type="entry name" value="Ig-like_fold"/>
</dbReference>
<dbReference type="Pfam" id="PF13927">
    <property type="entry name" value="Ig_3"/>
    <property type="match status" value="1"/>
</dbReference>
<name>A0A8T0FX64_ARGBR</name>
<evidence type="ECO:0000259" key="2">
    <source>
        <dbReference type="PROSITE" id="PS50835"/>
    </source>
</evidence>
<dbReference type="InterPro" id="IPR003598">
    <property type="entry name" value="Ig_sub2"/>
</dbReference>
<reference evidence="3" key="2">
    <citation type="submission" date="2020-06" db="EMBL/GenBank/DDBJ databases">
        <authorList>
            <person name="Sheffer M."/>
        </authorList>
    </citation>
    <scope>NUCLEOTIDE SEQUENCE</scope>
</reference>
<dbReference type="PANTHER" id="PTHR22576">
    <property type="entry name" value="MUCOSA ASSOCIATED LYMPHOID TISSUE LYMPHOMA TRANSLOCATION PROTEIN 1/PARACASPASE"/>
    <property type="match status" value="1"/>
</dbReference>
<dbReference type="SUPFAM" id="SSF48726">
    <property type="entry name" value="Immunoglobulin"/>
    <property type="match status" value="2"/>
</dbReference>
<dbReference type="AlphaFoldDB" id="A0A8T0FX64"/>
<dbReference type="Gene3D" id="3.40.50.1460">
    <property type="match status" value="1"/>
</dbReference>
<proteinExistence type="predicted"/>
<comment type="caution">
    <text evidence="3">The sequence shown here is derived from an EMBL/GenBank/DDBJ whole genome shotgun (WGS) entry which is preliminary data.</text>
</comment>
<dbReference type="Proteomes" id="UP000807504">
    <property type="component" value="Unassembled WGS sequence"/>
</dbReference>
<accession>A0A8T0FX64</accession>
<dbReference type="InterPro" id="IPR036179">
    <property type="entry name" value="Ig-like_dom_sf"/>
</dbReference>
<feature type="domain" description="Ig-like" evidence="2">
    <location>
        <begin position="235"/>
        <end position="317"/>
    </location>
</feature>
<dbReference type="InterPro" id="IPR003599">
    <property type="entry name" value="Ig_sub"/>
</dbReference>
<dbReference type="GO" id="GO:0004197">
    <property type="term" value="F:cysteine-type endopeptidase activity"/>
    <property type="evidence" value="ECO:0007669"/>
    <property type="project" value="InterPro"/>
</dbReference>
<dbReference type="Pfam" id="PF00656">
    <property type="entry name" value="Peptidase_C14"/>
    <property type="match status" value="1"/>
</dbReference>
<gene>
    <name evidence="3" type="ORF">HNY73_002237</name>
</gene>
<dbReference type="PROSITE" id="PS50208">
    <property type="entry name" value="CASPASE_P20"/>
    <property type="match status" value="1"/>
</dbReference>
<feature type="domain" description="Ig-like" evidence="2">
    <location>
        <begin position="89"/>
        <end position="170"/>
    </location>
</feature>
<sequence>MDFEKFLNIKLILDKRAIREEFLQVLPKEIFSINEYNLMEIEGNRMDMSPGKWLLTYLGNIGGCVSDLIYWFEQMNLEQALVHLKEEEPLQIIEQPTSNITVNEGEKLCITCKASGYPHPEYQWFKDDEELLLEQEEVLLIPCAKEENSGSYVCKISKRNADSSTESLLSDHVAVIVLPCKPSNSFAFTRQYSEKQPLSTQPINTIIKADLEYNQTKLKECQEQNNLSRKCHKSEKIIIVKQPRSYKKVAQGSMLWFKCIAKSSHPVKYQWYRDGRKLDDQTSTKLLVDELYPDQETGSMKFKFFCEVYNDYDQVISDFATVELSESDDKTKFVAEEKIAFLIANDKYKAYKEDLATPAVDVVDMAKLLKSINFKVIVFRNLNLKEMQSSFQAFCRLLKAGAYAVVFFAGHGFECYGQTYLQPVDCSENFLPEESMYACRKQPPELRNVPVKIYDASMRNNTVYGYATSFLNGAYESDEGNSYFVKHLKKYITHDKSIQEIIFQVQRDFDSEPLTRRIQHPVIESSLCAARKLCDELQNPPDPTYQLPCWFYQKRNYGPKQTPTIDEFKCSFIIEVRDHMDVYLNGIDINLYVYVKEDTNLDRLRKSSLVINIPSLKVRNGVLLKNDAFNLGANLIINEKVLGLQKIQNADVNGQILLKYEQDPIIPIEFSFTVEKIMSMNIFFS</sequence>
<evidence type="ECO:0000313" key="4">
    <source>
        <dbReference type="Proteomes" id="UP000807504"/>
    </source>
</evidence>
<dbReference type="InterPro" id="IPR007110">
    <property type="entry name" value="Ig-like_dom"/>
</dbReference>
<evidence type="ECO:0000313" key="3">
    <source>
        <dbReference type="EMBL" id="KAF8794239.1"/>
    </source>
</evidence>
<dbReference type="InterPro" id="IPR052039">
    <property type="entry name" value="Caspase-related_regulators"/>
</dbReference>
<dbReference type="InterPro" id="IPR029030">
    <property type="entry name" value="Caspase-like_dom_sf"/>
</dbReference>
<keyword evidence="4" id="KW-1185">Reference proteome</keyword>
<dbReference type="PROSITE" id="PS50835">
    <property type="entry name" value="IG_LIKE"/>
    <property type="match status" value="2"/>
</dbReference>
<dbReference type="InterPro" id="IPR011600">
    <property type="entry name" value="Pept_C14_caspase"/>
</dbReference>
<dbReference type="PANTHER" id="PTHR22576:SF37">
    <property type="entry name" value="MUCOSA-ASSOCIATED LYMPHOID TISSUE LYMPHOMA TRANSLOCATION PROTEIN 1"/>
    <property type="match status" value="1"/>
</dbReference>
<reference evidence="3" key="1">
    <citation type="journal article" date="2020" name="bioRxiv">
        <title>Chromosome-level reference genome of the European wasp spider Argiope bruennichi: a resource for studies on range expansion and evolutionary adaptation.</title>
        <authorList>
            <person name="Sheffer M.M."/>
            <person name="Hoppe A."/>
            <person name="Krehenwinkel H."/>
            <person name="Uhl G."/>
            <person name="Kuss A.W."/>
            <person name="Jensen L."/>
            <person name="Jensen C."/>
            <person name="Gillespie R.G."/>
            <person name="Hoff K.J."/>
            <person name="Prost S."/>
        </authorList>
    </citation>
    <scope>NUCLEOTIDE SEQUENCE</scope>
</reference>
<dbReference type="InterPro" id="IPR001309">
    <property type="entry name" value="Pept_C14_p20"/>
</dbReference>
<feature type="domain" description="Caspase family p20" evidence="1">
    <location>
        <begin position="336"/>
        <end position="414"/>
    </location>
</feature>
<dbReference type="SUPFAM" id="SSF52129">
    <property type="entry name" value="Caspase-like"/>
    <property type="match status" value="1"/>
</dbReference>
<dbReference type="GO" id="GO:0006508">
    <property type="term" value="P:proteolysis"/>
    <property type="evidence" value="ECO:0007669"/>
    <property type="project" value="InterPro"/>
</dbReference>
<dbReference type="EMBL" id="JABXBU010000002">
    <property type="protein sequence ID" value="KAF8794239.1"/>
    <property type="molecule type" value="Genomic_DNA"/>
</dbReference>
<dbReference type="Gene3D" id="2.60.40.10">
    <property type="entry name" value="Immunoglobulins"/>
    <property type="match status" value="2"/>
</dbReference>
<dbReference type="SMART" id="SM00408">
    <property type="entry name" value="IGc2"/>
    <property type="match status" value="1"/>
</dbReference>
<protein>
    <submittedName>
        <fullName evidence="3">Mucosa-associated lymphoid tissue lymphoma like protein</fullName>
    </submittedName>
</protein>